<dbReference type="SUPFAM" id="SSF53901">
    <property type="entry name" value="Thiolase-like"/>
    <property type="match status" value="1"/>
</dbReference>
<gene>
    <name evidence="1" type="ORF">Dpoa569_0003536</name>
</gene>
<evidence type="ECO:0000313" key="1">
    <source>
        <dbReference type="EMBL" id="QDX31498.1"/>
    </source>
</evidence>
<proteinExistence type="predicted"/>
<dbReference type="KEGG" id="dic:Dpoa569_0003536"/>
<dbReference type="RefSeq" id="WP_042868214.1">
    <property type="nucleotide sequence ID" value="NZ_CM001975.1"/>
</dbReference>
<dbReference type="InterPro" id="IPR016039">
    <property type="entry name" value="Thiolase-like"/>
</dbReference>
<reference evidence="1 2" key="1">
    <citation type="journal article" date="2019" name="Environ. Microbiol.">
        <title>The phytopathogenic nature of Dickeya aquatica 174/2 and the dynamic early evolution of Dickeya pathogenicity.</title>
        <authorList>
            <person name="Duprey A."/>
            <person name="Taib N."/>
            <person name="Leonard S."/>
            <person name="Garin T."/>
            <person name="Flandrois J.P."/>
            <person name="Nasser W."/>
            <person name="Brochier-Armanet C."/>
            <person name="Reverchon S."/>
        </authorList>
    </citation>
    <scope>NUCLEOTIDE SEQUENCE [LARGE SCALE GENOMIC DNA]</scope>
    <source>
        <strain evidence="1 2">NCPPB 569</strain>
    </source>
</reference>
<name>A0A5B8IDF4_9GAMM</name>
<dbReference type="Gene3D" id="3.40.47.10">
    <property type="match status" value="2"/>
</dbReference>
<dbReference type="Proteomes" id="UP000320591">
    <property type="component" value="Chromosome"/>
</dbReference>
<dbReference type="GO" id="GO:0016746">
    <property type="term" value="F:acyltransferase activity"/>
    <property type="evidence" value="ECO:0007669"/>
    <property type="project" value="InterPro"/>
</dbReference>
<keyword evidence="2" id="KW-1185">Reference proteome</keyword>
<accession>A0A5B8IDF4</accession>
<dbReference type="OrthoDB" id="2636646at2"/>
<dbReference type="EMBL" id="CP042220">
    <property type="protein sequence ID" value="QDX31498.1"/>
    <property type="molecule type" value="Genomic_DNA"/>
</dbReference>
<protein>
    <submittedName>
        <fullName evidence="1">3-oxoacyl-ACP synthase</fullName>
    </submittedName>
</protein>
<dbReference type="STRING" id="568768.GCA_000406125_00412"/>
<organism evidence="1 2">
    <name type="scientific">Dickeya poaceiphila</name>
    <dbReference type="NCBI Taxonomy" id="568768"/>
    <lineage>
        <taxon>Bacteria</taxon>
        <taxon>Pseudomonadati</taxon>
        <taxon>Pseudomonadota</taxon>
        <taxon>Gammaproteobacteria</taxon>
        <taxon>Enterobacterales</taxon>
        <taxon>Pectobacteriaceae</taxon>
        <taxon>Dickeya</taxon>
    </lineage>
</organism>
<evidence type="ECO:0000313" key="2">
    <source>
        <dbReference type="Proteomes" id="UP000320591"/>
    </source>
</evidence>
<dbReference type="AlphaFoldDB" id="A0A5B8IDF4"/>
<sequence>MYINHITHLISPTLTPISELSERYKWGNRNDKIFSRFHNLKSASLFRDTALPTLLQNLTNKIIQECEPSLLENLDFIVWAHSLHAVAPFDVNSVIQAQFSHVFNNKNIEFFSVTQASCASGMLAMKFIQAKLDAGKWRNGLLITGEKCFHKTVQYVDQNGYFGEGLSASVISATPAQAALNVKALEIKQLAEFGTRMRATTRESENKYDSEFLPTMHKAIHQSLSQATYKASELNYLLPYHISPVTFDRLADRVGFSRDIIYKDNLYTLGHCFCSDAFINLGELISQQGNNLQGKIILSLASGVAGTFATMIIKSETGVTE</sequence>